<dbReference type="Proteomes" id="UP000316092">
    <property type="component" value="Unassembled WGS sequence"/>
</dbReference>
<dbReference type="Gene3D" id="2.70.150.10">
    <property type="entry name" value="Calcium-transporting ATPase, cytoplasmic transduction domain A"/>
    <property type="match status" value="1"/>
</dbReference>
<dbReference type="AlphaFoldDB" id="A0A553UEV9"/>
<dbReference type="PANTHER" id="PTHR42861">
    <property type="entry name" value="CALCIUM-TRANSPORTING ATPASE"/>
    <property type="match status" value="1"/>
</dbReference>
<keyword evidence="2" id="KW-1133">Transmembrane helix</keyword>
<dbReference type="Pfam" id="PF00690">
    <property type="entry name" value="Cation_ATPase_N"/>
    <property type="match status" value="1"/>
</dbReference>
<protein>
    <submittedName>
        <fullName evidence="4">Magnesium-translocating P-type ATPase</fullName>
    </submittedName>
</protein>
<keyword evidence="2" id="KW-0472">Membrane</keyword>
<dbReference type="EMBL" id="VKDB01000069">
    <property type="protein sequence ID" value="TSA78696.1"/>
    <property type="molecule type" value="Genomic_DNA"/>
</dbReference>
<dbReference type="RefSeq" id="WP_225430211.1">
    <property type="nucleotide sequence ID" value="NZ_VKDB01000069.1"/>
</dbReference>
<dbReference type="SUPFAM" id="SSF81665">
    <property type="entry name" value="Calcium ATPase, transmembrane domain M"/>
    <property type="match status" value="1"/>
</dbReference>
<proteinExistence type="predicted"/>
<evidence type="ECO:0000256" key="1">
    <source>
        <dbReference type="SAM" id="MobiDB-lite"/>
    </source>
</evidence>
<reference evidence="4 5" key="1">
    <citation type="submission" date="2019-07" db="EMBL/GenBank/DDBJ databases">
        <title>Deinococcus detaillus sp. nov., isolated from humus soil in Antarctica.</title>
        <authorList>
            <person name="Zhang K."/>
        </authorList>
    </citation>
    <scope>NUCLEOTIDE SEQUENCE [LARGE SCALE GENOMIC DNA]</scope>
    <source>
        <strain evidence="4 5">H1</strain>
    </source>
</reference>
<dbReference type="SMART" id="SM00831">
    <property type="entry name" value="Cation_ATPase_N"/>
    <property type="match status" value="1"/>
</dbReference>
<evidence type="ECO:0000313" key="5">
    <source>
        <dbReference type="Proteomes" id="UP000316092"/>
    </source>
</evidence>
<feature type="transmembrane region" description="Helical" evidence="2">
    <location>
        <begin position="50"/>
        <end position="69"/>
    </location>
</feature>
<feature type="domain" description="Cation-transporting P-type ATPase N-terminal" evidence="3">
    <location>
        <begin position="8"/>
        <end position="74"/>
    </location>
</feature>
<dbReference type="InterPro" id="IPR023298">
    <property type="entry name" value="ATPase_P-typ_TM_dom_sf"/>
</dbReference>
<evidence type="ECO:0000256" key="2">
    <source>
        <dbReference type="SAM" id="Phobius"/>
    </source>
</evidence>
<accession>A0A553UEV9</accession>
<evidence type="ECO:0000259" key="3">
    <source>
        <dbReference type="SMART" id="SM00831"/>
    </source>
</evidence>
<gene>
    <name evidence="4" type="ORF">FNU79_18805</name>
</gene>
<dbReference type="InterPro" id="IPR004014">
    <property type="entry name" value="ATPase_P-typ_cation-transptr_N"/>
</dbReference>
<sequence>MTADAVAREAGLTRSTESSGLSSQAAAELLAQIGPNEISTSKPKPLIFQLLAYFVQPLIAILLIAAVISGVSGDWLNAAIIIVIVLGSIGLDFYQTRRSQVAAESLR</sequence>
<feature type="region of interest" description="Disordered" evidence="1">
    <location>
        <begin position="1"/>
        <end position="22"/>
    </location>
</feature>
<comment type="caution">
    <text evidence="4">The sequence shown here is derived from an EMBL/GenBank/DDBJ whole genome shotgun (WGS) entry which is preliminary data.</text>
</comment>
<evidence type="ECO:0000313" key="4">
    <source>
        <dbReference type="EMBL" id="TSA78696.1"/>
    </source>
</evidence>
<feature type="transmembrane region" description="Helical" evidence="2">
    <location>
        <begin position="75"/>
        <end position="94"/>
    </location>
</feature>
<keyword evidence="2" id="KW-0812">Transmembrane</keyword>
<dbReference type="Gene3D" id="1.20.1110.10">
    <property type="entry name" value="Calcium-transporting ATPase, transmembrane domain"/>
    <property type="match status" value="1"/>
</dbReference>
<name>A0A553UEV9_9DEIO</name>
<keyword evidence="5" id="KW-1185">Reference proteome</keyword>
<feature type="non-terminal residue" evidence="4">
    <location>
        <position position="107"/>
    </location>
</feature>
<organism evidence="4 5">
    <name type="scientific">Deinococcus detaillensis</name>
    <dbReference type="NCBI Taxonomy" id="2592048"/>
    <lineage>
        <taxon>Bacteria</taxon>
        <taxon>Thermotogati</taxon>
        <taxon>Deinococcota</taxon>
        <taxon>Deinococci</taxon>
        <taxon>Deinococcales</taxon>
        <taxon>Deinococcaceae</taxon>
        <taxon>Deinococcus</taxon>
    </lineage>
</organism>